<proteinExistence type="predicted"/>
<evidence type="ECO:0000259" key="1">
    <source>
        <dbReference type="Pfam" id="PF12728"/>
    </source>
</evidence>
<feature type="domain" description="Helix-turn-helix" evidence="1">
    <location>
        <begin position="89"/>
        <end position="126"/>
    </location>
</feature>
<accession>A0A0H5D060</accession>
<evidence type="ECO:0000313" key="3">
    <source>
        <dbReference type="Proteomes" id="UP000043764"/>
    </source>
</evidence>
<gene>
    <name evidence="2" type="ORF">NIT7321_00966</name>
</gene>
<evidence type="ECO:0000313" key="2">
    <source>
        <dbReference type="EMBL" id="CRL10123.1"/>
    </source>
</evidence>
<dbReference type="InterPro" id="IPR009061">
    <property type="entry name" value="DNA-bd_dom_put_sf"/>
</dbReference>
<dbReference type="SUPFAM" id="SSF46955">
    <property type="entry name" value="Putative DNA-binding domain"/>
    <property type="match status" value="1"/>
</dbReference>
<dbReference type="Pfam" id="PF12728">
    <property type="entry name" value="HTH_17"/>
    <property type="match status" value="1"/>
</dbReference>
<name>A0A0H5D060_9RHOB</name>
<sequence length="136" mass="15558">MKRNMTNLRAAARSARNLPPLSQAEIAKRWRLNADTVRKILKPLNLPPVPGPWKRARYAIQDIWRLEGIPQIQISDETLHAQLMEPLRTAGELAHQLGCDPATVRNWAREGRIPSVRLQGSIRFHFFAVRRDPDAV</sequence>
<dbReference type="InterPro" id="IPR041657">
    <property type="entry name" value="HTH_17"/>
</dbReference>
<keyword evidence="3" id="KW-1185">Reference proteome</keyword>
<dbReference type="Proteomes" id="UP000043764">
    <property type="component" value="Unassembled WGS sequence"/>
</dbReference>
<dbReference type="EMBL" id="CVRL01000013">
    <property type="protein sequence ID" value="CRL10123.1"/>
    <property type="molecule type" value="Genomic_DNA"/>
</dbReference>
<reference evidence="3" key="1">
    <citation type="submission" date="2015-05" db="EMBL/GenBank/DDBJ databases">
        <authorList>
            <person name="Rodrigo-Torres Lidia"/>
            <person name="Arahal R.David."/>
        </authorList>
    </citation>
    <scope>NUCLEOTIDE SEQUENCE [LARGE SCALE GENOMIC DNA]</scope>
    <source>
        <strain evidence="3">CECT 7321</strain>
    </source>
</reference>
<organism evidence="2 3">
    <name type="scientific">Phaeobacter italicus</name>
    <dbReference type="NCBI Taxonomy" id="481446"/>
    <lineage>
        <taxon>Bacteria</taxon>
        <taxon>Pseudomonadati</taxon>
        <taxon>Pseudomonadota</taxon>
        <taxon>Alphaproteobacteria</taxon>
        <taxon>Rhodobacterales</taxon>
        <taxon>Roseobacteraceae</taxon>
        <taxon>Phaeobacter</taxon>
    </lineage>
</organism>
<protein>
    <submittedName>
        <fullName evidence="2">DNA binding domain, excisionase family</fullName>
    </submittedName>
</protein>
<dbReference type="AlphaFoldDB" id="A0A0H5D060"/>